<feature type="domain" description="RING-type" evidence="7">
    <location>
        <begin position="463"/>
        <end position="564"/>
    </location>
</feature>
<dbReference type="Pfam" id="PF13639">
    <property type="entry name" value="zf-RING_2"/>
    <property type="match status" value="1"/>
</dbReference>
<feature type="region of interest" description="Disordered" evidence="5">
    <location>
        <begin position="475"/>
        <end position="528"/>
    </location>
</feature>
<proteinExistence type="predicted"/>
<accession>A0A8H4VS22</accession>
<dbReference type="Gene3D" id="3.30.40.10">
    <property type="entry name" value="Zinc/RING finger domain, C3HC4 (zinc finger)"/>
    <property type="match status" value="1"/>
</dbReference>
<keyword evidence="9" id="KW-1185">Reference proteome</keyword>
<dbReference type="Proteomes" id="UP000521872">
    <property type="component" value="Unassembled WGS sequence"/>
</dbReference>
<dbReference type="PANTHER" id="PTHR45931">
    <property type="entry name" value="SI:CH211-59O9.10"/>
    <property type="match status" value="1"/>
</dbReference>
<feature type="compositionally biased region" description="Low complexity" evidence="5">
    <location>
        <begin position="47"/>
        <end position="61"/>
    </location>
</feature>
<evidence type="ECO:0000256" key="2">
    <source>
        <dbReference type="ARBA" id="ARBA00022771"/>
    </source>
</evidence>
<keyword evidence="6" id="KW-0812">Transmembrane</keyword>
<protein>
    <recommendedName>
        <fullName evidence="7">RING-type domain-containing protein</fullName>
    </recommendedName>
</protein>
<evidence type="ECO:0000256" key="6">
    <source>
        <dbReference type="SAM" id="Phobius"/>
    </source>
</evidence>
<evidence type="ECO:0000256" key="4">
    <source>
        <dbReference type="PROSITE-ProRule" id="PRU00175"/>
    </source>
</evidence>
<dbReference type="SUPFAM" id="SSF57850">
    <property type="entry name" value="RING/U-box"/>
    <property type="match status" value="1"/>
</dbReference>
<keyword evidence="6" id="KW-1133">Transmembrane helix</keyword>
<dbReference type="PROSITE" id="PS50089">
    <property type="entry name" value="ZF_RING_2"/>
    <property type="match status" value="1"/>
</dbReference>
<evidence type="ECO:0000259" key="7">
    <source>
        <dbReference type="PROSITE" id="PS50089"/>
    </source>
</evidence>
<feature type="region of interest" description="Disordered" evidence="5">
    <location>
        <begin position="403"/>
        <end position="442"/>
    </location>
</feature>
<name>A0A8H4VS22_9AGAR</name>
<dbReference type="EMBL" id="JAACJL010000015">
    <property type="protein sequence ID" value="KAF4620323.1"/>
    <property type="molecule type" value="Genomic_DNA"/>
</dbReference>
<dbReference type="GO" id="GO:0008270">
    <property type="term" value="F:zinc ion binding"/>
    <property type="evidence" value="ECO:0007669"/>
    <property type="project" value="UniProtKB-KW"/>
</dbReference>
<dbReference type="InterPro" id="IPR013083">
    <property type="entry name" value="Znf_RING/FYVE/PHD"/>
</dbReference>
<feature type="compositionally biased region" description="Basic and acidic residues" evidence="5">
    <location>
        <begin position="418"/>
        <end position="436"/>
    </location>
</feature>
<feature type="transmembrane region" description="Helical" evidence="6">
    <location>
        <begin position="253"/>
        <end position="270"/>
    </location>
</feature>
<dbReference type="AlphaFoldDB" id="A0A8H4VS22"/>
<reference evidence="8 9" key="1">
    <citation type="submission" date="2019-12" db="EMBL/GenBank/DDBJ databases">
        <authorList>
            <person name="Floudas D."/>
            <person name="Bentzer J."/>
            <person name="Ahren D."/>
            <person name="Johansson T."/>
            <person name="Persson P."/>
            <person name="Tunlid A."/>
        </authorList>
    </citation>
    <scope>NUCLEOTIDE SEQUENCE [LARGE SCALE GENOMIC DNA]</scope>
    <source>
        <strain evidence="8 9">CBS 102.39</strain>
    </source>
</reference>
<feature type="compositionally biased region" description="Polar residues" evidence="5">
    <location>
        <begin position="62"/>
        <end position="77"/>
    </location>
</feature>
<feature type="transmembrane region" description="Helical" evidence="6">
    <location>
        <begin position="313"/>
        <end position="336"/>
    </location>
</feature>
<dbReference type="GO" id="GO:0006511">
    <property type="term" value="P:ubiquitin-dependent protein catabolic process"/>
    <property type="evidence" value="ECO:0007669"/>
    <property type="project" value="TreeGrafter"/>
</dbReference>
<evidence type="ECO:0000256" key="3">
    <source>
        <dbReference type="ARBA" id="ARBA00022833"/>
    </source>
</evidence>
<feature type="transmembrane region" description="Helical" evidence="6">
    <location>
        <begin position="290"/>
        <end position="306"/>
    </location>
</feature>
<dbReference type="GO" id="GO:0005634">
    <property type="term" value="C:nucleus"/>
    <property type="evidence" value="ECO:0007669"/>
    <property type="project" value="TreeGrafter"/>
</dbReference>
<dbReference type="InterPro" id="IPR001841">
    <property type="entry name" value="Znf_RING"/>
</dbReference>
<evidence type="ECO:0000313" key="8">
    <source>
        <dbReference type="EMBL" id="KAF4620323.1"/>
    </source>
</evidence>
<dbReference type="InterPro" id="IPR051834">
    <property type="entry name" value="RING_finger_E3_ligase"/>
</dbReference>
<feature type="region of interest" description="Disordered" evidence="5">
    <location>
        <begin position="1"/>
        <end position="99"/>
    </location>
</feature>
<feature type="compositionally biased region" description="Low complexity" evidence="5">
    <location>
        <begin position="82"/>
        <end position="99"/>
    </location>
</feature>
<dbReference type="PANTHER" id="PTHR45931:SF3">
    <property type="entry name" value="RING ZINC FINGER-CONTAINING PROTEIN"/>
    <property type="match status" value="1"/>
</dbReference>
<keyword evidence="1" id="KW-0479">Metal-binding</keyword>
<evidence type="ECO:0000256" key="1">
    <source>
        <dbReference type="ARBA" id="ARBA00022723"/>
    </source>
</evidence>
<feature type="compositionally biased region" description="Polar residues" evidence="5">
    <location>
        <begin position="215"/>
        <end position="239"/>
    </location>
</feature>
<feature type="region of interest" description="Disordered" evidence="5">
    <location>
        <begin position="205"/>
        <end position="246"/>
    </location>
</feature>
<feature type="compositionally biased region" description="Polar residues" evidence="5">
    <location>
        <begin position="1"/>
        <end position="14"/>
    </location>
</feature>
<evidence type="ECO:0000256" key="5">
    <source>
        <dbReference type="SAM" id="MobiDB-lite"/>
    </source>
</evidence>
<evidence type="ECO:0000313" key="9">
    <source>
        <dbReference type="Proteomes" id="UP000521872"/>
    </source>
</evidence>
<sequence length="580" mass="64486">MSTGNADSPTQLQESALRRVRSTGDIPIARPERAHLADSSPLPPSQRPHFVSSRSSHVPSSNIVITSAGQPASSSARPTLPRQSNNQNSPRANRSSAAADEASLDSFPIRLLSFFGVGRRASRRRKILSSLIWKLSWGFVQFVVVVTMLILVGVHFKSVDDPTLSEWTACDRPLGTWASLWVVRDVLASILAYWDYKRDTARFVTTPPTDPEGNANASRRTTGPTAPGSSSNAQAQTPAPTEAEMPNLPHTRLYSRLTLLSSLMTLSWFLTAHILEYTSINTCRRTSPHLWWLVFGILSIMYLMVLEVLIIGLVVLVIAPILFVFWNIVIICLGRHPLQNPGMIKPEVGKLSQNVVEQIPLVIYIPPPPEDERDPDMTYPYEYPPTKTKPVQSKAPSRRFKLLNRFNRPRKNGNEQGSEDKGAEKEMEKGELHDENAGNISWPEHWEQGEYPFVALDGNRAACAICLMDFEEPQRRVRGGSEPVDAKPIPQAKEEVRSKKKNRKRGRSSASPSSPTTGEDQVPTLADAGDGAQPLRLLACSHVFHQSCLDPWLTQVSGRCPVCQRPVEIPESPNKKKRSR</sequence>
<feature type="transmembrane region" description="Helical" evidence="6">
    <location>
        <begin position="131"/>
        <end position="154"/>
    </location>
</feature>
<organism evidence="8 9">
    <name type="scientific">Agrocybe pediades</name>
    <dbReference type="NCBI Taxonomy" id="84607"/>
    <lineage>
        <taxon>Eukaryota</taxon>
        <taxon>Fungi</taxon>
        <taxon>Dikarya</taxon>
        <taxon>Basidiomycota</taxon>
        <taxon>Agaricomycotina</taxon>
        <taxon>Agaricomycetes</taxon>
        <taxon>Agaricomycetidae</taxon>
        <taxon>Agaricales</taxon>
        <taxon>Agaricineae</taxon>
        <taxon>Strophariaceae</taxon>
        <taxon>Agrocybe</taxon>
    </lineage>
</organism>
<keyword evidence="6" id="KW-0472">Membrane</keyword>
<keyword evidence="3" id="KW-0862">Zinc</keyword>
<dbReference type="SMART" id="SM00184">
    <property type="entry name" value="RING"/>
    <property type="match status" value="1"/>
</dbReference>
<feature type="compositionally biased region" description="Basic residues" evidence="5">
    <location>
        <begin position="498"/>
        <end position="507"/>
    </location>
</feature>
<gene>
    <name evidence="8" type="ORF">D9613_000687</name>
</gene>
<keyword evidence="2 4" id="KW-0863">Zinc-finger</keyword>
<comment type="caution">
    <text evidence="8">The sequence shown here is derived from an EMBL/GenBank/DDBJ whole genome shotgun (WGS) entry which is preliminary data.</text>
</comment>
<dbReference type="GO" id="GO:0061630">
    <property type="term" value="F:ubiquitin protein ligase activity"/>
    <property type="evidence" value="ECO:0007669"/>
    <property type="project" value="TreeGrafter"/>
</dbReference>